<proteinExistence type="predicted"/>
<protein>
    <submittedName>
        <fullName evidence="4">Uncharacterized protein</fullName>
    </submittedName>
</protein>
<gene>
    <name evidence="4" type="primary">PARPA_08502.1 scaffold 33254</name>
</gene>
<evidence type="ECO:0000256" key="2">
    <source>
        <dbReference type="ARBA" id="ARBA00022737"/>
    </source>
</evidence>
<dbReference type="OrthoDB" id="5591786at2759"/>
<evidence type="ECO:0000256" key="1">
    <source>
        <dbReference type="ARBA" id="ARBA00022574"/>
    </source>
</evidence>
<dbReference type="InterPro" id="IPR019775">
    <property type="entry name" value="WD40_repeat_CS"/>
</dbReference>
<dbReference type="GO" id="GO:0006367">
    <property type="term" value="P:transcription initiation at RNA polymerase II promoter"/>
    <property type="evidence" value="ECO:0007669"/>
    <property type="project" value="TreeGrafter"/>
</dbReference>
<feature type="repeat" description="WD" evidence="3">
    <location>
        <begin position="179"/>
        <end position="220"/>
    </location>
</feature>
<dbReference type="Pfam" id="PF00400">
    <property type="entry name" value="WD40"/>
    <property type="match status" value="1"/>
</dbReference>
<dbReference type="InterPro" id="IPR015943">
    <property type="entry name" value="WD40/YVTN_repeat-like_dom_sf"/>
</dbReference>
<organism evidence="4 5">
    <name type="scientific">Parasitella parasitica</name>
    <dbReference type="NCBI Taxonomy" id="35722"/>
    <lineage>
        <taxon>Eukaryota</taxon>
        <taxon>Fungi</taxon>
        <taxon>Fungi incertae sedis</taxon>
        <taxon>Mucoromycota</taxon>
        <taxon>Mucoromycotina</taxon>
        <taxon>Mucoromycetes</taxon>
        <taxon>Mucorales</taxon>
        <taxon>Mucorineae</taxon>
        <taxon>Mucoraceae</taxon>
        <taxon>Parasitella</taxon>
    </lineage>
</organism>
<dbReference type="PROSITE" id="PS00678">
    <property type="entry name" value="WD_REPEATS_1"/>
    <property type="match status" value="1"/>
</dbReference>
<dbReference type="PROSITE" id="PS50082">
    <property type="entry name" value="WD_REPEATS_2"/>
    <property type="match status" value="1"/>
</dbReference>
<dbReference type="PANTHER" id="PTHR19879">
    <property type="entry name" value="TRANSCRIPTION INITIATION FACTOR TFIID"/>
    <property type="match status" value="1"/>
</dbReference>
<dbReference type="InterPro" id="IPR014839">
    <property type="entry name" value="Crt10"/>
</dbReference>
<dbReference type="PANTHER" id="PTHR19879:SF1">
    <property type="entry name" value="CANNONBALL-RELATED"/>
    <property type="match status" value="1"/>
</dbReference>
<dbReference type="InterPro" id="IPR036322">
    <property type="entry name" value="WD40_repeat_dom_sf"/>
</dbReference>
<dbReference type="STRING" id="35722.A0A0B7NA45"/>
<dbReference type="EMBL" id="LN731161">
    <property type="protein sequence ID" value="CEP14324.1"/>
    <property type="molecule type" value="Genomic_DNA"/>
</dbReference>
<dbReference type="Pfam" id="PF08728">
    <property type="entry name" value="CRT10"/>
    <property type="match status" value="1"/>
</dbReference>
<keyword evidence="5" id="KW-1185">Reference proteome</keyword>
<dbReference type="Gene3D" id="2.130.10.10">
    <property type="entry name" value="YVTN repeat-like/Quinoprotein amine dehydrogenase"/>
    <property type="match status" value="1"/>
</dbReference>
<dbReference type="Proteomes" id="UP000054107">
    <property type="component" value="Unassembled WGS sequence"/>
</dbReference>
<dbReference type="GO" id="GO:0016251">
    <property type="term" value="F:RNA polymerase II general transcription initiation factor activity"/>
    <property type="evidence" value="ECO:0007669"/>
    <property type="project" value="TreeGrafter"/>
</dbReference>
<dbReference type="GO" id="GO:0005669">
    <property type="term" value="C:transcription factor TFIID complex"/>
    <property type="evidence" value="ECO:0007669"/>
    <property type="project" value="TreeGrafter"/>
</dbReference>
<keyword evidence="2" id="KW-0677">Repeat</keyword>
<reference evidence="4 5" key="1">
    <citation type="submission" date="2014-09" db="EMBL/GenBank/DDBJ databases">
        <authorList>
            <person name="Ellenberger Sabrina"/>
        </authorList>
    </citation>
    <scope>NUCLEOTIDE SEQUENCE [LARGE SCALE GENOMIC DNA]</scope>
    <source>
        <strain evidence="4 5">CBS 412.66</strain>
    </source>
</reference>
<dbReference type="AlphaFoldDB" id="A0A0B7NA45"/>
<evidence type="ECO:0000256" key="3">
    <source>
        <dbReference type="PROSITE-ProRule" id="PRU00221"/>
    </source>
</evidence>
<accession>A0A0B7NA45</accession>
<sequence>MSFGLDKPIHKVMEDYDLLEVNVIQNRNTLNMSSGMLWVSMNYKINVYTLDTITSPFKDPVKTLASVNAARTGGSVESPFIINAIKVGKMLEKEILVSVSEMGEICIWKTEDLDEPPLILNNNGIATWGIAIHGDQGLLAVSANNFKITIYNIAEMTAQFGKRTSKKPNYLGTTEKIELEGHEHNIPNIDFNESGRYIASVSVDTTCRIWDIVSKQMVTQKRSFSAEATQHAWCWSTKFIKPGNFKHVFCADKEIAKLYQQRLYQGRSTSLLNLGLCHSASNPAFPINVSRVFDLEEEDIDFEIYEDEEEGEMEDDMWVDRLLEEEDNYMEEVYERQRMEDEHDYNFGNGEGQDEEPDTLQSTFQNGDEVTRDGIDEEDEQLMLSSTSTNIGNNRTEIEWTSAVTDLSDVNHDGWGDPLLSAEQSSSSLVTNINEVTQMDDTVLGDHNHPSYCIPNIIRITSTSSISRLDVAPTSPLLTEKPKHRSLGEYIVITTGKDVILASTTIPRMNKIRMEHDMINKVDIRSDQLLSVLDRINMVEWLPELELLVVASQKGTVALMRLLQVEFEDGHQECLFNNEYYLPINVLQSTPLYGMTVKKVDTERYAPVSYQIFLFYYSGNVLGYNISRKDTDGAIANGLFF</sequence>
<keyword evidence="1 3" id="KW-0853">WD repeat</keyword>
<dbReference type="SMART" id="SM00320">
    <property type="entry name" value="WD40"/>
    <property type="match status" value="3"/>
</dbReference>
<dbReference type="PROSITE" id="PS50294">
    <property type="entry name" value="WD_REPEATS_REGION"/>
    <property type="match status" value="1"/>
</dbReference>
<dbReference type="InterPro" id="IPR001680">
    <property type="entry name" value="WD40_rpt"/>
</dbReference>
<evidence type="ECO:0000313" key="5">
    <source>
        <dbReference type="Proteomes" id="UP000054107"/>
    </source>
</evidence>
<dbReference type="SUPFAM" id="SSF50978">
    <property type="entry name" value="WD40 repeat-like"/>
    <property type="match status" value="1"/>
</dbReference>
<name>A0A0B7NA45_9FUNG</name>
<evidence type="ECO:0000313" key="4">
    <source>
        <dbReference type="EMBL" id="CEP14324.1"/>
    </source>
</evidence>